<dbReference type="InterPro" id="IPR006935">
    <property type="entry name" value="Helicase/UvrB_N"/>
</dbReference>
<organism evidence="13 14">
    <name type="scientific">Pigeonpox virus</name>
    <dbReference type="NCBI Taxonomy" id="10264"/>
    <lineage>
        <taxon>Viruses</taxon>
        <taxon>Varidnaviria</taxon>
        <taxon>Bamfordvirae</taxon>
        <taxon>Nucleocytoviricota</taxon>
        <taxon>Pokkesviricetes</taxon>
        <taxon>Chitovirales</taxon>
        <taxon>Poxviridae</taxon>
        <taxon>Chordopoxvirinae</taxon>
        <taxon>Avipoxvirus</taxon>
        <taxon>Avipoxvirus pigeonpox</taxon>
    </lineage>
</organism>
<accession>A0A068EGE5</accession>
<feature type="domain" description="Helicase C-terminal" evidence="12">
    <location>
        <begin position="308"/>
        <end position="459"/>
    </location>
</feature>
<keyword evidence="14" id="KW-1185">Reference proteome</keyword>
<keyword evidence="7" id="KW-0426">Late protein</keyword>
<evidence type="ECO:0000259" key="11">
    <source>
        <dbReference type="PROSITE" id="PS51192"/>
    </source>
</evidence>
<dbReference type="PANTHER" id="PTHR47396:SF1">
    <property type="entry name" value="ATP-DEPENDENT HELICASE IRC3-RELATED"/>
    <property type="match status" value="1"/>
</dbReference>
<keyword evidence="8" id="KW-0804">Transcription</keyword>
<keyword evidence="3" id="KW-0378">Hydrolase</keyword>
<comment type="similarity">
    <text evidence="10">Belongs to the helicase family. Poxviruses subfamily.</text>
</comment>
<evidence type="ECO:0000256" key="6">
    <source>
        <dbReference type="ARBA" id="ARBA00022844"/>
    </source>
</evidence>
<evidence type="ECO:0000256" key="3">
    <source>
        <dbReference type="ARBA" id="ARBA00022801"/>
    </source>
</evidence>
<evidence type="ECO:0000256" key="7">
    <source>
        <dbReference type="ARBA" id="ARBA00022921"/>
    </source>
</evidence>
<dbReference type="Pfam" id="PF04851">
    <property type="entry name" value="ResIII"/>
    <property type="match status" value="1"/>
</dbReference>
<evidence type="ECO:0000256" key="5">
    <source>
        <dbReference type="ARBA" id="ARBA00022840"/>
    </source>
</evidence>
<dbReference type="Pfam" id="PF00271">
    <property type="entry name" value="Helicase_C"/>
    <property type="match status" value="1"/>
</dbReference>
<dbReference type="EMBL" id="KJ801920">
    <property type="protein sequence ID" value="AID46690.1"/>
    <property type="molecule type" value="Genomic_DNA"/>
</dbReference>
<dbReference type="InterPro" id="IPR001650">
    <property type="entry name" value="Helicase_C-like"/>
</dbReference>
<keyword evidence="5" id="KW-0067">ATP-binding</keyword>
<dbReference type="InterPro" id="IPR014001">
    <property type="entry name" value="Helicase_ATP-bd"/>
</dbReference>
<dbReference type="Proteomes" id="UP000101521">
    <property type="component" value="Segment"/>
</dbReference>
<dbReference type="GeneID" id="19737913"/>
<keyword evidence="6" id="KW-0946">Virion</keyword>
<dbReference type="SMART" id="SM00487">
    <property type="entry name" value="DEXDc"/>
    <property type="match status" value="1"/>
</dbReference>
<gene>
    <name evidence="13" type="ORF">fep_188</name>
</gene>
<sequence length="462" mass="53520">MSYITVIDDKLYSSLRKLVGHSPLYLFNDKGNFVEVVKNSEFRFLIPPGYFSNSNIPLYGLTFSYGRNWMKDKQKIILPELYPIQRRVIEEIILQFSRKCKEKRPLYTTLHLACGFGKTVTASYLIGTHKKNAVVSVPNKLILKQWENAISSLKVSYYISYEGVSKLLKVLSSKSFSILVVVDKHFSNKEFCEFVYENYDVFILDEAHIYNLMNESIMTSFLCYYPPKICYFLTATPRQQNAVYCNSIINFIKFSPLQKVLYIIRELYNEYTNPSIRAHVSQLQTTANKYHLYTEKALAEDIHRNKTIVDKIIETFKTNQGNRILVITKLRNHMIMIYNNLRKVLSDKVYLGDAQKKSTTDMIKELRNMDKFILVSTLHYAGTGLDIPNLDSLFICNTVMNSMQSEQVMGRICRDTGSSPTRSIYLFINTSIKEIKSLVGVFTQRFAQQATKLGFREVSQMT</sequence>
<keyword evidence="4 13" id="KW-0347">Helicase</keyword>
<evidence type="ECO:0000256" key="4">
    <source>
        <dbReference type="ARBA" id="ARBA00022806"/>
    </source>
</evidence>
<evidence type="ECO:0000313" key="13">
    <source>
        <dbReference type="EMBL" id="AID46690.1"/>
    </source>
</evidence>
<dbReference type="PROSITE" id="PS51192">
    <property type="entry name" value="HELICASE_ATP_BIND_1"/>
    <property type="match status" value="1"/>
</dbReference>
<dbReference type="Gene3D" id="3.40.50.300">
    <property type="entry name" value="P-loop containing nucleotide triphosphate hydrolases"/>
    <property type="match status" value="2"/>
</dbReference>
<evidence type="ECO:0000256" key="9">
    <source>
        <dbReference type="ARBA" id="ARBA00037581"/>
    </source>
</evidence>
<comment type="function">
    <text evidence="9">DNA helicase which seems to act as a postreplicative transcription termination factor. Involved in ATP-dependent release of nascent RNA. Forms a stable complex with single-stranded DNA, and to a lesser extent RNA.</text>
</comment>
<evidence type="ECO:0000256" key="8">
    <source>
        <dbReference type="ARBA" id="ARBA00023163"/>
    </source>
</evidence>
<evidence type="ECO:0000313" key="14">
    <source>
        <dbReference type="Proteomes" id="UP000101521"/>
    </source>
</evidence>
<keyword evidence="2" id="KW-0547">Nucleotide-binding</keyword>
<dbReference type="PROSITE" id="PS51194">
    <property type="entry name" value="HELICASE_CTER"/>
    <property type="match status" value="1"/>
</dbReference>
<dbReference type="SUPFAM" id="SSF52540">
    <property type="entry name" value="P-loop containing nucleoside triphosphate hydrolases"/>
    <property type="match status" value="1"/>
</dbReference>
<dbReference type="InterPro" id="IPR050742">
    <property type="entry name" value="Helicase_Restrict-Modif_Enz"/>
</dbReference>
<dbReference type="GO" id="GO:0044423">
    <property type="term" value="C:virion component"/>
    <property type="evidence" value="ECO:0007669"/>
    <property type="project" value="UniProtKB-KW"/>
</dbReference>
<evidence type="ECO:0000256" key="2">
    <source>
        <dbReference type="ARBA" id="ARBA00022741"/>
    </source>
</evidence>
<protein>
    <submittedName>
        <fullName evidence="13">DNA helicase</fullName>
    </submittedName>
</protein>
<dbReference type="GO" id="GO:0016787">
    <property type="term" value="F:hydrolase activity"/>
    <property type="evidence" value="ECO:0007669"/>
    <property type="project" value="UniProtKB-KW"/>
</dbReference>
<dbReference type="GO" id="GO:0004386">
    <property type="term" value="F:helicase activity"/>
    <property type="evidence" value="ECO:0007669"/>
    <property type="project" value="UniProtKB-KW"/>
</dbReference>
<proteinExistence type="inferred from homology"/>
<comment type="subcellular location">
    <subcellularLocation>
        <location evidence="1">Virion</location>
    </subcellularLocation>
</comment>
<evidence type="ECO:0000259" key="12">
    <source>
        <dbReference type="PROSITE" id="PS51194"/>
    </source>
</evidence>
<dbReference type="GO" id="GO:0003677">
    <property type="term" value="F:DNA binding"/>
    <property type="evidence" value="ECO:0007669"/>
    <property type="project" value="InterPro"/>
</dbReference>
<reference evidence="13 14" key="1">
    <citation type="journal article" date="2014" name="BMC Genomics">
        <title>The complete genome sequences of poxviruses isolated from a penguin and a pigeon in South Africa and comparison to other sequenced avipoxviruses.</title>
        <authorList>
            <person name="Offerman K."/>
            <person name="Carulei O."/>
            <person name="van der Walt A.P."/>
            <person name="Douglass N."/>
            <person name="Williamson A.L."/>
        </authorList>
    </citation>
    <scope>NUCLEOTIDE SEQUENCE [LARGE SCALE GENOMIC DNA]</scope>
    <source>
        <strain evidence="13">FeP2</strain>
    </source>
</reference>
<dbReference type="RefSeq" id="YP_009046414.1">
    <property type="nucleotide sequence ID" value="NC_024447.1"/>
</dbReference>
<evidence type="ECO:0000256" key="1">
    <source>
        <dbReference type="ARBA" id="ARBA00004328"/>
    </source>
</evidence>
<feature type="domain" description="Helicase ATP-binding" evidence="11">
    <location>
        <begin position="99"/>
        <end position="255"/>
    </location>
</feature>
<dbReference type="GO" id="GO:0005524">
    <property type="term" value="F:ATP binding"/>
    <property type="evidence" value="ECO:0007669"/>
    <property type="project" value="UniProtKB-KW"/>
</dbReference>
<dbReference type="InterPro" id="IPR027417">
    <property type="entry name" value="P-loop_NTPase"/>
</dbReference>
<dbReference type="PANTHER" id="PTHR47396">
    <property type="entry name" value="TYPE I RESTRICTION ENZYME ECOKI R PROTEIN"/>
    <property type="match status" value="1"/>
</dbReference>
<evidence type="ECO:0000256" key="10">
    <source>
        <dbReference type="ARBA" id="ARBA00038498"/>
    </source>
</evidence>
<name>A0A068EGE5_9POXV</name>
<dbReference type="KEGG" id="vg:19737913"/>